<accession>A0A851HZB9</accession>
<proteinExistence type="predicted"/>
<sequence>MKASVITALLMIACAIVLASGVSYGLATMGEPQSVWLWCDLVGQCPGGEK</sequence>
<name>A0A851HZB9_9GAMM</name>
<gene>
    <name evidence="1" type="ORF">HLV39_12205</name>
</gene>
<protein>
    <submittedName>
        <fullName evidence="1">Uncharacterized protein</fullName>
    </submittedName>
</protein>
<keyword evidence="2" id="KW-1185">Reference proteome</keyword>
<organism evidence="1 2">
    <name type="scientific">Marinobacter adhaerens</name>
    <dbReference type="NCBI Taxonomy" id="1033846"/>
    <lineage>
        <taxon>Bacteria</taxon>
        <taxon>Pseudomonadati</taxon>
        <taxon>Pseudomonadota</taxon>
        <taxon>Gammaproteobacteria</taxon>
        <taxon>Pseudomonadales</taxon>
        <taxon>Marinobacteraceae</taxon>
        <taxon>Marinobacter</taxon>
    </lineage>
</organism>
<evidence type="ECO:0000313" key="2">
    <source>
        <dbReference type="Proteomes" id="UP000536442"/>
    </source>
</evidence>
<reference evidence="1 2" key="1">
    <citation type="submission" date="2020-03" db="EMBL/GenBank/DDBJ databases">
        <title>Metagenomic, metatranscriptomic, and metabolomic analyses revealed the key microbes and metabolic features during the fermentation of ganjang, Korean traditional soy sauce.</title>
        <authorList>
            <person name="Chun B.H."/>
            <person name="Jeon C.O."/>
        </authorList>
    </citation>
    <scope>NUCLEOTIDE SEQUENCE [LARGE SCALE GENOMIC DNA]</scope>
    <source>
        <strain evidence="1 2">KG14</strain>
    </source>
</reference>
<evidence type="ECO:0000313" key="1">
    <source>
        <dbReference type="EMBL" id="NWN92255.1"/>
    </source>
</evidence>
<dbReference type="Proteomes" id="UP000536442">
    <property type="component" value="Unassembled WGS sequence"/>
</dbReference>
<comment type="caution">
    <text evidence="1">The sequence shown here is derived from an EMBL/GenBank/DDBJ whole genome shotgun (WGS) entry which is preliminary data.</text>
</comment>
<dbReference type="EMBL" id="JABEVQ010000006">
    <property type="protein sequence ID" value="NWN92255.1"/>
    <property type="molecule type" value="Genomic_DNA"/>
</dbReference>
<dbReference type="AlphaFoldDB" id="A0A851HZB9"/>